<dbReference type="PANTHER" id="PTHR30614">
    <property type="entry name" value="MEMBRANE COMPONENT OF AMINO ACID ABC TRANSPORTER"/>
    <property type="match status" value="1"/>
</dbReference>
<evidence type="ECO:0000313" key="11">
    <source>
        <dbReference type="Proteomes" id="UP000234473"/>
    </source>
</evidence>
<dbReference type="EMBL" id="PICB01001669">
    <property type="protein sequence ID" value="PLP41061.1"/>
    <property type="molecule type" value="Genomic_DNA"/>
</dbReference>
<keyword evidence="6 7" id="KW-0472">Membrane</keyword>
<comment type="similarity">
    <text evidence="7">Belongs to the binding-protein-dependent transport system permease family.</text>
</comment>
<protein>
    <submittedName>
        <fullName evidence="10">Amino acid ABC transporter permease</fullName>
    </submittedName>
</protein>
<feature type="non-terminal residue" evidence="10">
    <location>
        <position position="1"/>
    </location>
</feature>
<dbReference type="Pfam" id="PF00528">
    <property type="entry name" value="BPD_transp_1"/>
    <property type="match status" value="1"/>
</dbReference>
<dbReference type="InterPro" id="IPR043429">
    <property type="entry name" value="ArtM/GltK/GlnP/TcyL/YhdX-like"/>
</dbReference>
<dbReference type="Proteomes" id="UP000234473">
    <property type="component" value="Unassembled WGS sequence"/>
</dbReference>
<keyword evidence="4" id="KW-0029">Amino-acid transport</keyword>
<keyword evidence="5 7" id="KW-1133">Transmembrane helix</keyword>
<organism evidence="10 11">
    <name type="scientific">Klebsiella variicola</name>
    <dbReference type="NCBI Taxonomy" id="244366"/>
    <lineage>
        <taxon>Bacteria</taxon>
        <taxon>Pseudomonadati</taxon>
        <taxon>Pseudomonadota</taxon>
        <taxon>Gammaproteobacteria</taxon>
        <taxon>Enterobacterales</taxon>
        <taxon>Enterobacteriaceae</taxon>
        <taxon>Klebsiella/Raoultella group</taxon>
        <taxon>Klebsiella</taxon>
        <taxon>Klebsiella pneumoniae complex</taxon>
    </lineage>
</organism>
<keyword evidence="7" id="KW-0813">Transport</keyword>
<keyword evidence="2" id="KW-1003">Cell membrane</keyword>
<evidence type="ECO:0000256" key="2">
    <source>
        <dbReference type="ARBA" id="ARBA00022519"/>
    </source>
</evidence>
<comment type="subcellular location">
    <subcellularLocation>
        <location evidence="1">Cell inner membrane</location>
        <topology evidence="1">Multi-pass membrane protein</topology>
    </subcellularLocation>
    <subcellularLocation>
        <location evidence="7">Cell membrane</location>
        <topology evidence="7">Multi-pass membrane protein</topology>
    </subcellularLocation>
</comment>
<dbReference type="PROSITE" id="PS50928">
    <property type="entry name" value="ABC_TM1"/>
    <property type="match status" value="1"/>
</dbReference>
<evidence type="ECO:0000256" key="5">
    <source>
        <dbReference type="ARBA" id="ARBA00022989"/>
    </source>
</evidence>
<feature type="compositionally biased region" description="Polar residues" evidence="8">
    <location>
        <begin position="194"/>
        <end position="203"/>
    </location>
</feature>
<evidence type="ECO:0000256" key="3">
    <source>
        <dbReference type="ARBA" id="ARBA00022692"/>
    </source>
</evidence>
<comment type="caution">
    <text evidence="10">The sequence shown here is derived from an EMBL/GenBank/DDBJ whole genome shotgun (WGS) entry which is preliminary data.</text>
</comment>
<dbReference type="GO" id="GO:0006865">
    <property type="term" value="P:amino acid transport"/>
    <property type="evidence" value="ECO:0007669"/>
    <property type="project" value="UniProtKB-KW"/>
</dbReference>
<dbReference type="PANTHER" id="PTHR30614:SF0">
    <property type="entry name" value="L-CYSTINE TRANSPORT SYSTEM PERMEASE PROTEIN TCYL"/>
    <property type="match status" value="1"/>
</dbReference>
<feature type="region of interest" description="Disordered" evidence="8">
    <location>
        <begin position="188"/>
        <end position="212"/>
    </location>
</feature>
<evidence type="ECO:0000256" key="7">
    <source>
        <dbReference type="RuleBase" id="RU363032"/>
    </source>
</evidence>
<dbReference type="CDD" id="cd06261">
    <property type="entry name" value="TM_PBP2"/>
    <property type="match status" value="1"/>
</dbReference>
<accession>A0A2N5AAC3</accession>
<name>A0A2N5AAC3_KLEVA</name>
<keyword evidence="2" id="KW-0997">Cell inner membrane</keyword>
<keyword evidence="3 7" id="KW-0812">Transmembrane</keyword>
<evidence type="ECO:0000259" key="9">
    <source>
        <dbReference type="PROSITE" id="PS50928"/>
    </source>
</evidence>
<dbReference type="GO" id="GO:0005886">
    <property type="term" value="C:plasma membrane"/>
    <property type="evidence" value="ECO:0007669"/>
    <property type="project" value="UniProtKB-SubCell"/>
</dbReference>
<dbReference type="InterPro" id="IPR000515">
    <property type="entry name" value="MetI-like"/>
</dbReference>
<evidence type="ECO:0000256" key="8">
    <source>
        <dbReference type="SAM" id="MobiDB-lite"/>
    </source>
</evidence>
<evidence type="ECO:0000256" key="1">
    <source>
        <dbReference type="ARBA" id="ARBA00004429"/>
    </source>
</evidence>
<feature type="transmembrane region" description="Helical" evidence="7">
    <location>
        <begin position="148"/>
        <end position="173"/>
    </location>
</feature>
<evidence type="ECO:0000256" key="6">
    <source>
        <dbReference type="ARBA" id="ARBA00023136"/>
    </source>
</evidence>
<feature type="transmembrane region" description="Helical" evidence="7">
    <location>
        <begin position="124"/>
        <end position="142"/>
    </location>
</feature>
<dbReference type="GO" id="GO:0055085">
    <property type="term" value="P:transmembrane transport"/>
    <property type="evidence" value="ECO:0007669"/>
    <property type="project" value="InterPro"/>
</dbReference>
<dbReference type="SUPFAM" id="SSF161098">
    <property type="entry name" value="MetI-like"/>
    <property type="match status" value="1"/>
</dbReference>
<gene>
    <name evidence="10" type="ORF">CWM98_25370</name>
</gene>
<reference evidence="10 11" key="1">
    <citation type="submission" date="2017-11" db="EMBL/GenBank/DDBJ databases">
        <authorList>
            <person name="Han C.G."/>
        </authorList>
    </citation>
    <scope>NUCLEOTIDE SEQUENCE [LARGE SCALE GENOMIC DNA]</scope>
    <source>
        <strain evidence="10 11">A5</strain>
    </source>
</reference>
<dbReference type="InterPro" id="IPR035906">
    <property type="entry name" value="MetI-like_sf"/>
</dbReference>
<reference evidence="10 11" key="2">
    <citation type="submission" date="2018-01" db="EMBL/GenBank/DDBJ databases">
        <title>Genomic study of Klebsiella pneumoniae.</title>
        <authorList>
            <person name="Yang Y."/>
            <person name="Bicalho R."/>
        </authorList>
    </citation>
    <scope>NUCLEOTIDE SEQUENCE [LARGE SCALE GENOMIC DNA]</scope>
    <source>
        <strain evidence="10 11">A5</strain>
    </source>
</reference>
<feature type="domain" description="ABC transmembrane type-1" evidence="9">
    <location>
        <begin position="1"/>
        <end position="170"/>
    </location>
</feature>
<dbReference type="AlphaFoldDB" id="A0A2N5AAC3"/>
<sequence length="212" mass="23509">GYIWLFRSLPLIVVLIILYNFSYLYDTLSLGIPFTGVTWASYQTINVLGQFSTAVVGLTLVQSAYTAEIIRGGFLGVDHGQYEAAAALGLPAWRRTLRIILPQALRTILPSGFNEIISLAKGTAMVYVLAMPELFYTIQMIYNRTQEVIPLLMVGAAWYLAITSVLSAIQYLVERALARSERRSAVNSARSSRLNQPARQPQPQEAVHAQLS</sequence>
<evidence type="ECO:0000256" key="4">
    <source>
        <dbReference type="ARBA" id="ARBA00022970"/>
    </source>
</evidence>
<feature type="transmembrane region" description="Helical" evidence="7">
    <location>
        <begin position="6"/>
        <end position="25"/>
    </location>
</feature>
<dbReference type="Gene3D" id="1.10.3720.10">
    <property type="entry name" value="MetI-like"/>
    <property type="match status" value="1"/>
</dbReference>
<proteinExistence type="inferred from homology"/>
<evidence type="ECO:0000313" key="10">
    <source>
        <dbReference type="EMBL" id="PLP41061.1"/>
    </source>
</evidence>